<dbReference type="SUPFAM" id="SSF51735">
    <property type="entry name" value="NAD(P)-binding Rossmann-fold domains"/>
    <property type="match status" value="1"/>
</dbReference>
<dbReference type="PANTHER" id="PTHR48079">
    <property type="entry name" value="PROTEIN YEEZ"/>
    <property type="match status" value="1"/>
</dbReference>
<feature type="domain" description="NAD-dependent epimerase/dehydratase" evidence="1">
    <location>
        <begin position="4"/>
        <end position="228"/>
    </location>
</feature>
<accession>A0ABZ2U779</accession>
<dbReference type="InterPro" id="IPR051783">
    <property type="entry name" value="NAD(P)-dependent_oxidoreduct"/>
</dbReference>
<protein>
    <submittedName>
        <fullName evidence="2">NAD-dependent epimerase/dehydratase family protein</fullName>
    </submittedName>
</protein>
<dbReference type="Gene3D" id="3.40.50.720">
    <property type="entry name" value="NAD(P)-binding Rossmann-like Domain"/>
    <property type="match status" value="1"/>
</dbReference>
<keyword evidence="3" id="KW-1185">Reference proteome</keyword>
<dbReference type="EMBL" id="CP136137">
    <property type="protein sequence ID" value="WYY08739.1"/>
    <property type="molecule type" value="Genomic_DNA"/>
</dbReference>
<dbReference type="PANTHER" id="PTHR48079:SF6">
    <property type="entry name" value="NAD(P)-BINDING DOMAIN-CONTAINING PROTEIN-RELATED"/>
    <property type="match status" value="1"/>
</dbReference>
<dbReference type="InterPro" id="IPR036291">
    <property type="entry name" value="NAD(P)-bd_dom_sf"/>
</dbReference>
<evidence type="ECO:0000313" key="2">
    <source>
        <dbReference type="EMBL" id="WYY08739.1"/>
    </source>
</evidence>
<evidence type="ECO:0000313" key="3">
    <source>
        <dbReference type="Proteomes" id="UP001479933"/>
    </source>
</evidence>
<dbReference type="RefSeq" id="WP_066170859.1">
    <property type="nucleotide sequence ID" value="NZ_CP136137.1"/>
</dbReference>
<dbReference type="InterPro" id="IPR001509">
    <property type="entry name" value="Epimerase_deHydtase"/>
</dbReference>
<gene>
    <name evidence="2" type="ORF">RVF87_06680</name>
</gene>
<sequence>MRCLVTGATGFVGSNLVRTLIDAGHEVVASGAPGSTTAYLDDLDIEVRLADLLDPDAVNDLVTGCDWVFHVAGDTSTWSGLTARRHAVNLVAADRLAAASLNAGVRRFIHTSTVDVHGYNADGSPLAETYGDKSFCNIGYDYADTKAAGEMAVLRYIARGLDVVIVYPGFMIGPFDHTLQLGRVIRDLQAGKPTFAPPGTGSFCDVRAVAAGMLAAAEKGRTGEGYNLTGFNRTYYDVFTRIGEIVGAKHRPVRLPAPALRAVGLLDEAVSRVTGRVPDMDTGMAKYLSSPQASDWSKAHDELDYDPGDVDTAIRDAAGWYDQFMPVESVS</sequence>
<organism evidence="2 3">
    <name type="scientific">Gordonia hydrophobica</name>
    <dbReference type="NCBI Taxonomy" id="40516"/>
    <lineage>
        <taxon>Bacteria</taxon>
        <taxon>Bacillati</taxon>
        <taxon>Actinomycetota</taxon>
        <taxon>Actinomycetes</taxon>
        <taxon>Mycobacteriales</taxon>
        <taxon>Gordoniaceae</taxon>
        <taxon>Gordonia</taxon>
    </lineage>
</organism>
<dbReference type="Pfam" id="PF01370">
    <property type="entry name" value="Epimerase"/>
    <property type="match status" value="1"/>
</dbReference>
<reference evidence="2 3" key="1">
    <citation type="journal article" date="2023" name="Virus Evol.">
        <title>Computational host range prediction-The good, the bad, and the ugly.</title>
        <authorList>
            <person name="Howell A.A."/>
            <person name="Versoza C.J."/>
            <person name="Pfeifer S.P."/>
        </authorList>
    </citation>
    <scope>NUCLEOTIDE SEQUENCE [LARGE SCALE GENOMIC DNA]</scope>
    <source>
        <strain evidence="2 3">1610/1b</strain>
    </source>
</reference>
<proteinExistence type="predicted"/>
<evidence type="ECO:0000259" key="1">
    <source>
        <dbReference type="Pfam" id="PF01370"/>
    </source>
</evidence>
<dbReference type="Proteomes" id="UP001479933">
    <property type="component" value="Chromosome"/>
</dbReference>
<name>A0ABZ2U779_9ACTN</name>